<evidence type="ECO:0000256" key="4">
    <source>
        <dbReference type="ARBA" id="ARBA00023274"/>
    </source>
</evidence>
<evidence type="ECO:0000256" key="2">
    <source>
        <dbReference type="ARBA" id="ARBA00022980"/>
    </source>
</evidence>
<sequence>MVSLPQRMRKLQTKLLAIRLGSGALVLPKDVTRIHMRFAQKIDGGHMGPRAFWRHELIRLKYHNPAVSMTIDRTATADDPAVMSVHFASADAPQSSDSTTQTSTPPSDAAPPTDRVQTIDMKHRTNLDILGELQKLTKAFAVEATAEEREEMQMLEDHRVKSARDSKLSQEVRARQKREKELLKQARGELAGDAV</sequence>
<dbReference type="PANTHER" id="PTHR13274">
    <property type="entry name" value="MITOCHONDRIAL RIBOSOMAL PROTEIN S25"/>
    <property type="match status" value="1"/>
</dbReference>
<feature type="compositionally biased region" description="Basic and acidic residues" evidence="5">
    <location>
        <begin position="151"/>
        <end position="187"/>
    </location>
</feature>
<name>A0AAV9J7M1_9PEZI</name>
<comment type="subcellular location">
    <subcellularLocation>
        <location evidence="1">Mitochondrion</location>
    </subcellularLocation>
</comment>
<evidence type="ECO:0000256" key="3">
    <source>
        <dbReference type="ARBA" id="ARBA00023128"/>
    </source>
</evidence>
<keyword evidence="2" id="KW-0689">Ribosomal protein</keyword>
<feature type="region of interest" description="Disordered" evidence="5">
    <location>
        <begin position="151"/>
        <end position="195"/>
    </location>
</feature>
<feature type="region of interest" description="Disordered" evidence="5">
    <location>
        <begin position="89"/>
        <end position="114"/>
    </location>
</feature>
<reference evidence="7 8" key="1">
    <citation type="submission" date="2021-11" db="EMBL/GenBank/DDBJ databases">
        <title>Black yeast isolated from Biological Soil Crust.</title>
        <authorList>
            <person name="Kurbessoian T."/>
        </authorList>
    </citation>
    <scope>NUCLEOTIDE SEQUENCE [LARGE SCALE GENOMIC DNA]</scope>
    <source>
        <strain evidence="7 8">CCFEE 5522</strain>
    </source>
</reference>
<protein>
    <recommendedName>
        <fullName evidence="6">Ribosomal protein/NADH dehydrogenase domain-containing protein</fullName>
    </recommendedName>
</protein>
<keyword evidence="4" id="KW-0687">Ribonucleoprotein</keyword>
<comment type="caution">
    <text evidence="7">The sequence shown here is derived from an EMBL/GenBank/DDBJ whole genome shotgun (WGS) entry which is preliminary data.</text>
</comment>
<dbReference type="EMBL" id="JAVFHQ010000063">
    <property type="protein sequence ID" value="KAK4540687.1"/>
    <property type="molecule type" value="Genomic_DNA"/>
</dbReference>
<dbReference type="SMART" id="SM00916">
    <property type="entry name" value="L51_S25_CI-B8"/>
    <property type="match status" value="1"/>
</dbReference>
<dbReference type="Proteomes" id="UP001324427">
    <property type="component" value="Unassembled WGS sequence"/>
</dbReference>
<dbReference type="GO" id="GO:1990904">
    <property type="term" value="C:ribonucleoprotein complex"/>
    <property type="evidence" value="ECO:0007669"/>
    <property type="project" value="UniProtKB-KW"/>
</dbReference>
<evidence type="ECO:0000256" key="1">
    <source>
        <dbReference type="ARBA" id="ARBA00004173"/>
    </source>
</evidence>
<dbReference type="InterPro" id="IPR007741">
    <property type="entry name" value="Ribosomal_mL43/mS25/NADH_DH"/>
</dbReference>
<keyword evidence="3" id="KW-0496">Mitochondrion</keyword>
<evidence type="ECO:0000256" key="5">
    <source>
        <dbReference type="SAM" id="MobiDB-lite"/>
    </source>
</evidence>
<evidence type="ECO:0000313" key="7">
    <source>
        <dbReference type="EMBL" id="KAK4540687.1"/>
    </source>
</evidence>
<dbReference type="GO" id="GO:0005840">
    <property type="term" value="C:ribosome"/>
    <property type="evidence" value="ECO:0007669"/>
    <property type="project" value="UniProtKB-KW"/>
</dbReference>
<dbReference type="PANTHER" id="PTHR13274:SF2">
    <property type="entry name" value="SMALL RIBOSOMAL SUBUNIT PROTEIN MS25"/>
    <property type="match status" value="1"/>
</dbReference>
<evidence type="ECO:0000259" key="6">
    <source>
        <dbReference type="SMART" id="SM00916"/>
    </source>
</evidence>
<feature type="domain" description="Ribosomal protein/NADH dehydrogenase" evidence="6">
    <location>
        <begin position="41"/>
        <end position="140"/>
    </location>
</feature>
<gene>
    <name evidence="7" type="ORF">LTR36_009018</name>
</gene>
<dbReference type="InterPro" id="IPR040049">
    <property type="entry name" value="Ribosomal_mS25/mL61"/>
</dbReference>
<dbReference type="SUPFAM" id="SSF52833">
    <property type="entry name" value="Thioredoxin-like"/>
    <property type="match status" value="1"/>
</dbReference>
<organism evidence="7 8">
    <name type="scientific">Oleoguttula mirabilis</name>
    <dbReference type="NCBI Taxonomy" id="1507867"/>
    <lineage>
        <taxon>Eukaryota</taxon>
        <taxon>Fungi</taxon>
        <taxon>Dikarya</taxon>
        <taxon>Ascomycota</taxon>
        <taxon>Pezizomycotina</taxon>
        <taxon>Dothideomycetes</taxon>
        <taxon>Dothideomycetidae</taxon>
        <taxon>Mycosphaerellales</taxon>
        <taxon>Teratosphaeriaceae</taxon>
        <taxon>Oleoguttula</taxon>
    </lineage>
</organism>
<dbReference type="AlphaFoldDB" id="A0AAV9J7M1"/>
<evidence type="ECO:0000313" key="8">
    <source>
        <dbReference type="Proteomes" id="UP001324427"/>
    </source>
</evidence>
<dbReference type="InterPro" id="IPR036249">
    <property type="entry name" value="Thioredoxin-like_sf"/>
</dbReference>
<accession>A0AAV9J7M1</accession>
<keyword evidence="8" id="KW-1185">Reference proteome</keyword>
<dbReference type="GO" id="GO:0003735">
    <property type="term" value="F:structural constituent of ribosome"/>
    <property type="evidence" value="ECO:0007669"/>
    <property type="project" value="InterPro"/>
</dbReference>
<proteinExistence type="predicted"/>
<dbReference type="GO" id="GO:0005739">
    <property type="term" value="C:mitochondrion"/>
    <property type="evidence" value="ECO:0007669"/>
    <property type="project" value="UniProtKB-SubCell"/>
</dbReference>
<feature type="compositionally biased region" description="Low complexity" evidence="5">
    <location>
        <begin position="91"/>
        <end position="114"/>
    </location>
</feature>